<sequence>MPTPVYWRDKDGGKHTFDELVGLFPNPTPIRFADTSALDAFKRVRVSNPINEFTSEFQYNLHPLFYEEITAVNGTVVHKADFSSAQLDVTTDNGSIAGLQSYEYFRYQPGKSLMIAQTFIMPERQTGTTMQAGYFDDENGFFFQIKDNTAYMVRRSNTSGSVVDEEIPQENWNHDVFDGSGPSGARLDFTKTQQLRIDLQWLSNGRTRMCWDINGAVVLAHEFLIANRLTTPSTTTANLPIRWLMTNTSAPASAKTMYATCVSVATEGGDQTELGHPFGFGNGVTTRTVSTTPIPIVSIRPATTLNSITNRIKFRLESISILNDKDIYWELIYLPTSITNVSWQSPATHSAVQTDIAGTAIVGGIVIHSDYAPGAKGQASGGGRVPFTSKLPFALDKAGTGQSRSLSVVCTRLGAQDSAVSASFNWTEVR</sequence>
<organism evidence="1">
    <name type="scientific">marine sediment metagenome</name>
    <dbReference type="NCBI Taxonomy" id="412755"/>
    <lineage>
        <taxon>unclassified sequences</taxon>
        <taxon>metagenomes</taxon>
        <taxon>ecological metagenomes</taxon>
    </lineage>
</organism>
<dbReference type="EMBL" id="LAZR01009585">
    <property type="protein sequence ID" value="KKM71738.1"/>
    <property type="molecule type" value="Genomic_DNA"/>
</dbReference>
<accession>A0A0F9JPV2</accession>
<comment type="caution">
    <text evidence="1">The sequence shown here is derived from an EMBL/GenBank/DDBJ whole genome shotgun (WGS) entry which is preliminary data.</text>
</comment>
<name>A0A0F9JPV2_9ZZZZ</name>
<protein>
    <submittedName>
        <fullName evidence="1">Uncharacterized protein</fullName>
    </submittedName>
</protein>
<dbReference type="AlphaFoldDB" id="A0A0F9JPV2"/>
<gene>
    <name evidence="1" type="ORF">LCGC14_1427650</name>
</gene>
<proteinExistence type="predicted"/>
<reference evidence="1" key="1">
    <citation type="journal article" date="2015" name="Nature">
        <title>Complex archaea that bridge the gap between prokaryotes and eukaryotes.</title>
        <authorList>
            <person name="Spang A."/>
            <person name="Saw J.H."/>
            <person name="Jorgensen S.L."/>
            <person name="Zaremba-Niedzwiedzka K."/>
            <person name="Martijn J."/>
            <person name="Lind A.E."/>
            <person name="van Eijk R."/>
            <person name="Schleper C."/>
            <person name="Guy L."/>
            <person name="Ettema T.J."/>
        </authorList>
    </citation>
    <scope>NUCLEOTIDE SEQUENCE</scope>
</reference>
<evidence type="ECO:0000313" key="1">
    <source>
        <dbReference type="EMBL" id="KKM71738.1"/>
    </source>
</evidence>